<dbReference type="OrthoDB" id="7691601at2"/>
<name>A0A844BJK3_9RHOB</name>
<dbReference type="Pfam" id="PF08875">
    <property type="entry name" value="DUF1833"/>
    <property type="match status" value="1"/>
</dbReference>
<dbReference type="InterPro" id="IPR014974">
    <property type="entry name" value="DUF1833"/>
</dbReference>
<dbReference type="EMBL" id="WJPO01000036">
    <property type="protein sequence ID" value="MRH22648.1"/>
    <property type="molecule type" value="Genomic_DNA"/>
</dbReference>
<evidence type="ECO:0000313" key="2">
    <source>
        <dbReference type="Proteomes" id="UP000466730"/>
    </source>
</evidence>
<dbReference type="RefSeq" id="WP_153749923.1">
    <property type="nucleotide sequence ID" value="NZ_BAAADI010000058.1"/>
</dbReference>
<protein>
    <submittedName>
        <fullName evidence="1">DUF1833 domain-containing protein</fullName>
    </submittedName>
</protein>
<evidence type="ECO:0000313" key="1">
    <source>
        <dbReference type="EMBL" id="MRH22648.1"/>
    </source>
</evidence>
<accession>A0A844BJK3</accession>
<gene>
    <name evidence="1" type="ORF">GH815_16855</name>
</gene>
<dbReference type="AlphaFoldDB" id="A0A844BJK3"/>
<keyword evidence="2" id="KW-1185">Reference proteome</keyword>
<comment type="caution">
    <text evidence="1">The sequence shown here is derived from an EMBL/GenBank/DDBJ whole genome shotgun (WGS) entry which is preliminary data.</text>
</comment>
<proteinExistence type="predicted"/>
<sequence length="169" mass="18612">MTRAIPATIRETLERSSIPDALLAFLTIEHENLPEPIRAVSDVLDYVWGGHVFQGVPFGFRLASDNDAAPTAELRVQNVDRVLGEAVRRLPGRARIRVELLSSADFDLTAVPRTEIGTATPIYAMRHFELIDVTGQAIEVTGTVMLRDYAQEPWPGVSATASRCPGLFR</sequence>
<organism evidence="1 2">
    <name type="scientific">Rhodovulum strictum</name>
    <dbReference type="NCBI Taxonomy" id="58314"/>
    <lineage>
        <taxon>Bacteria</taxon>
        <taxon>Pseudomonadati</taxon>
        <taxon>Pseudomonadota</taxon>
        <taxon>Alphaproteobacteria</taxon>
        <taxon>Rhodobacterales</taxon>
        <taxon>Paracoccaceae</taxon>
        <taxon>Rhodovulum</taxon>
    </lineage>
</organism>
<reference evidence="1 2" key="1">
    <citation type="submission" date="2019-11" db="EMBL/GenBank/DDBJ databases">
        <title>Draft Whole-Genome sequence of the marine photosynthetic bacterium Rhodovulum strictum DSM 11289.</title>
        <authorList>
            <person name="Kyndt J.A."/>
            <person name="Meyer T.E."/>
        </authorList>
    </citation>
    <scope>NUCLEOTIDE SEQUENCE [LARGE SCALE GENOMIC DNA]</scope>
    <source>
        <strain evidence="1 2">DSM 11289</strain>
    </source>
</reference>
<dbReference type="Proteomes" id="UP000466730">
    <property type="component" value="Unassembled WGS sequence"/>
</dbReference>